<proteinExistence type="predicted"/>
<dbReference type="AlphaFoldDB" id="A0A6V7IMX4"/>
<protein>
    <submittedName>
        <fullName evidence="1">Uncharacterized protein</fullName>
    </submittedName>
</protein>
<organism evidence="1">
    <name type="scientific">Bracon brevicornis</name>
    <dbReference type="NCBI Taxonomy" id="1563983"/>
    <lineage>
        <taxon>Eukaryota</taxon>
        <taxon>Metazoa</taxon>
        <taxon>Ecdysozoa</taxon>
        <taxon>Arthropoda</taxon>
        <taxon>Hexapoda</taxon>
        <taxon>Insecta</taxon>
        <taxon>Pterygota</taxon>
        <taxon>Neoptera</taxon>
        <taxon>Endopterygota</taxon>
        <taxon>Hymenoptera</taxon>
        <taxon>Apocrita</taxon>
        <taxon>Ichneumonoidea</taxon>
        <taxon>Braconidae</taxon>
        <taxon>Braconinae</taxon>
        <taxon>Bracon</taxon>
    </lineage>
</organism>
<reference evidence="1" key="1">
    <citation type="submission" date="2020-07" db="EMBL/GenBank/DDBJ databases">
        <authorList>
            <person name="Ferguson B K."/>
        </authorList>
    </citation>
    <scope>NUCLEOTIDE SEQUENCE</scope>
    <source>
        <strain evidence="1">L06</strain>
    </source>
</reference>
<sequence length="71" mass="7727">MIEELKDVRDRITNLKGNQRASRADVDALASGSGVQSPDMANRLRGLGESQSLARDRCLSVKNAVSRLSLE</sequence>
<evidence type="ECO:0000313" key="1">
    <source>
        <dbReference type="EMBL" id="CAD1540717.1"/>
    </source>
</evidence>
<dbReference type="EMBL" id="CADCXW020000008">
    <property type="protein sequence ID" value="CAD1540717.1"/>
    <property type="molecule type" value="Genomic_DNA"/>
</dbReference>
<name>A0A6V7IMX4_9HYME</name>
<accession>A0A6V7IMX4</accession>
<gene>
    <name evidence="1" type="ORF">BBRV_LOCUS28954</name>
</gene>